<reference evidence="9 10" key="1">
    <citation type="journal article" date="2016" name="Nat. Commun.">
        <title>Thousands of microbial genomes shed light on interconnected biogeochemical processes in an aquifer system.</title>
        <authorList>
            <person name="Anantharaman K."/>
            <person name="Brown C.T."/>
            <person name="Hug L.A."/>
            <person name="Sharon I."/>
            <person name="Castelle C.J."/>
            <person name="Probst A.J."/>
            <person name="Thomas B.C."/>
            <person name="Singh A."/>
            <person name="Wilkins M.J."/>
            <person name="Karaoz U."/>
            <person name="Brodie E.L."/>
            <person name="Williams K.H."/>
            <person name="Hubbard S.S."/>
            <person name="Banfield J.F."/>
        </authorList>
    </citation>
    <scope>NUCLEOTIDE SEQUENCE [LARGE SCALE GENOMIC DNA]</scope>
</reference>
<dbReference type="GO" id="GO:0005886">
    <property type="term" value="C:plasma membrane"/>
    <property type="evidence" value="ECO:0007669"/>
    <property type="project" value="UniProtKB-SubCell"/>
</dbReference>
<evidence type="ECO:0000256" key="7">
    <source>
        <dbReference type="HAMAP-Rule" id="MF_00038"/>
    </source>
</evidence>
<dbReference type="InterPro" id="IPR018480">
    <property type="entry name" value="PNAcMuramoyl-5peptid_Trfase_CS"/>
</dbReference>
<feature type="transmembrane region" description="Helical" evidence="7">
    <location>
        <begin position="180"/>
        <end position="200"/>
    </location>
</feature>
<keyword evidence="7" id="KW-0132">Cell division</keyword>
<dbReference type="GO" id="GO:0009252">
    <property type="term" value="P:peptidoglycan biosynthetic process"/>
    <property type="evidence" value="ECO:0007669"/>
    <property type="project" value="UniProtKB-UniRule"/>
</dbReference>
<keyword evidence="3 7" id="KW-0808">Transferase</keyword>
<name>A0A1F8C351_9BACT</name>
<dbReference type="GO" id="GO:0051992">
    <property type="term" value="F:UDP-N-acetylmuramoyl-L-alanyl-D-glutamyl-meso-2,6-diaminopimelyl-D-alanyl-D-alanine:undecaprenyl-phosphate transferase activity"/>
    <property type="evidence" value="ECO:0007669"/>
    <property type="project" value="RHEA"/>
</dbReference>
<comment type="subcellular location">
    <subcellularLocation>
        <location evidence="7">Cell membrane</location>
        <topology evidence="7">Multi-pass membrane protein</topology>
    </subcellularLocation>
    <subcellularLocation>
        <location evidence="1">Membrane</location>
        <topology evidence="1">Multi-pass membrane protein</topology>
    </subcellularLocation>
</comment>
<dbReference type="EMBL" id="MGHL01000002">
    <property type="protein sequence ID" value="OGM70737.1"/>
    <property type="molecule type" value="Genomic_DNA"/>
</dbReference>
<feature type="transmembrane region" description="Helical" evidence="7">
    <location>
        <begin position="255"/>
        <end position="276"/>
    </location>
</feature>
<proteinExistence type="inferred from homology"/>
<evidence type="ECO:0000313" key="10">
    <source>
        <dbReference type="Proteomes" id="UP000178429"/>
    </source>
</evidence>
<evidence type="ECO:0000256" key="2">
    <source>
        <dbReference type="ARBA" id="ARBA00005583"/>
    </source>
</evidence>
<dbReference type="PANTHER" id="PTHR22926">
    <property type="entry name" value="PHOSPHO-N-ACETYLMURAMOYL-PENTAPEPTIDE-TRANSFERASE"/>
    <property type="match status" value="1"/>
</dbReference>
<evidence type="ECO:0000256" key="6">
    <source>
        <dbReference type="ARBA" id="ARBA00023136"/>
    </source>
</evidence>
<feature type="binding site" evidence="8">
    <location>
        <position position="199"/>
    </location>
    <ligand>
        <name>Mg(2+)</name>
        <dbReference type="ChEBI" id="CHEBI:18420"/>
    </ligand>
</feature>
<keyword evidence="7 8" id="KW-0479">Metal-binding</keyword>
<dbReference type="GO" id="GO:0046872">
    <property type="term" value="F:metal ion binding"/>
    <property type="evidence" value="ECO:0007669"/>
    <property type="project" value="UniProtKB-KW"/>
</dbReference>
<feature type="transmembrane region" description="Helical" evidence="7">
    <location>
        <begin position="142"/>
        <end position="160"/>
    </location>
</feature>
<keyword evidence="5 7" id="KW-1133">Transmembrane helix</keyword>
<keyword evidence="7" id="KW-0961">Cell wall biogenesis/degradation</keyword>
<dbReference type="GO" id="GO:0008963">
    <property type="term" value="F:phospho-N-acetylmuramoyl-pentapeptide-transferase activity"/>
    <property type="evidence" value="ECO:0007669"/>
    <property type="project" value="UniProtKB-UniRule"/>
</dbReference>
<evidence type="ECO:0000256" key="3">
    <source>
        <dbReference type="ARBA" id="ARBA00022679"/>
    </source>
</evidence>
<feature type="transmembrane region" description="Helical" evidence="7">
    <location>
        <begin position="330"/>
        <end position="349"/>
    </location>
</feature>
<comment type="similarity">
    <text evidence="2 7">Belongs to the glycosyltransferase 4 family. MraY subfamily.</text>
</comment>
<dbReference type="GO" id="GO:0051301">
    <property type="term" value="P:cell division"/>
    <property type="evidence" value="ECO:0007669"/>
    <property type="project" value="UniProtKB-KW"/>
</dbReference>
<comment type="caution">
    <text evidence="9">The sequence shown here is derived from an EMBL/GenBank/DDBJ whole genome shotgun (WGS) entry which is preliminary data.</text>
</comment>
<sequence length="351" mass="38420">MNMPNVLPLALGLVIFSFIITSVLVVPFINLLYKLRITRRKEGVGGKEKSLFDRLHDKKAGTPTGGGILLITIVVLLFSSLLPLISHLGVFINTSYDLKPELLVIMFTFISFGLLGLTDDLTKIFGKGRAGNLGMWIGLSRGVKFGLQVVLGLAVGYLLYRNLGIHILHIPVFEVVVDLGIWYIPFAAFVIVFFANAFNFTDGLDGLASGLLMIYLFSYIILAANILDTPLFIFIALWLGTILAFLYFNVWPARIFLGDAGALSFGAMIAVIGLLVGNVAALFIIGGIFVIEAASSAIQILGWRILNRPIFKLAPIHHTFLAIGWEEPKIVMRAWLAGIILAVFGLWLATI</sequence>
<dbReference type="PROSITE" id="PS01348">
    <property type="entry name" value="MRAY_2"/>
    <property type="match status" value="1"/>
</dbReference>
<comment type="cofactor">
    <cofactor evidence="7 8">
        <name>Mg(2+)</name>
        <dbReference type="ChEBI" id="CHEBI:18420"/>
    </cofactor>
</comment>
<dbReference type="EC" id="2.7.8.13" evidence="7"/>
<keyword evidence="7" id="KW-0133">Cell shape</keyword>
<dbReference type="InterPro" id="IPR003524">
    <property type="entry name" value="PNAcMuramoyl-5peptid_Trfase"/>
</dbReference>
<feature type="binding site" evidence="8">
    <location>
        <position position="259"/>
    </location>
    <ligand>
        <name>Mg(2+)</name>
        <dbReference type="ChEBI" id="CHEBI:18420"/>
    </ligand>
</feature>
<comment type="function">
    <text evidence="7">Catalyzes the initial step of the lipid cycle reactions in the biosynthesis of the cell wall peptidoglycan: transfers peptidoglycan precursor phospho-MurNAc-pentapeptide from UDP-MurNAc-pentapeptide onto the lipid carrier undecaprenyl phosphate, yielding undecaprenyl-pyrophosphoryl-MurNAc-pentapeptide, known as lipid I.</text>
</comment>
<feature type="transmembrane region" description="Helical" evidence="7">
    <location>
        <begin position="6"/>
        <end position="33"/>
    </location>
</feature>
<dbReference type="GO" id="GO:0071555">
    <property type="term" value="P:cell wall organization"/>
    <property type="evidence" value="ECO:0007669"/>
    <property type="project" value="UniProtKB-KW"/>
</dbReference>
<dbReference type="CDD" id="cd06852">
    <property type="entry name" value="GT_MraY"/>
    <property type="match status" value="1"/>
</dbReference>
<evidence type="ECO:0000256" key="1">
    <source>
        <dbReference type="ARBA" id="ARBA00004141"/>
    </source>
</evidence>
<dbReference type="AlphaFoldDB" id="A0A1F8C351"/>
<keyword evidence="6 7" id="KW-0472">Membrane</keyword>
<feature type="transmembrane region" description="Helical" evidence="7">
    <location>
        <begin position="68"/>
        <end position="90"/>
    </location>
</feature>
<dbReference type="Pfam" id="PF00953">
    <property type="entry name" value="Glycos_transf_4"/>
    <property type="match status" value="1"/>
</dbReference>
<evidence type="ECO:0000256" key="8">
    <source>
        <dbReference type="PIRSR" id="PIRSR600715-1"/>
    </source>
</evidence>
<feature type="transmembrane region" description="Helical" evidence="7">
    <location>
        <begin position="102"/>
        <end position="121"/>
    </location>
</feature>
<evidence type="ECO:0000313" key="9">
    <source>
        <dbReference type="EMBL" id="OGM70737.1"/>
    </source>
</evidence>
<feature type="transmembrane region" description="Helical" evidence="7">
    <location>
        <begin position="231"/>
        <end position="248"/>
    </location>
</feature>
<protein>
    <recommendedName>
        <fullName evidence="7">Phospho-N-acetylmuramoyl-pentapeptide-transferase</fullName>
        <ecNumber evidence="7">2.7.8.13</ecNumber>
    </recommendedName>
    <alternativeName>
        <fullName evidence="7">UDP-MurNAc-pentapeptide phosphotransferase</fullName>
    </alternativeName>
</protein>
<dbReference type="HAMAP" id="MF_00038">
    <property type="entry name" value="MraY"/>
    <property type="match status" value="1"/>
</dbReference>
<keyword evidence="7" id="KW-0573">Peptidoglycan synthesis</keyword>
<comment type="catalytic activity">
    <reaction evidence="7">
        <text>UDP-N-acetyl-alpha-D-muramoyl-L-alanyl-gamma-D-glutamyl-meso-2,6-diaminopimeloyl-D-alanyl-D-alanine + di-trans,octa-cis-undecaprenyl phosphate = di-trans,octa-cis-undecaprenyl diphospho-N-acetyl-alpha-D-muramoyl-L-alanyl-D-glutamyl-meso-2,6-diaminopimeloyl-D-alanyl-D-alanine + UMP</text>
        <dbReference type="Rhea" id="RHEA:28386"/>
        <dbReference type="ChEBI" id="CHEBI:57865"/>
        <dbReference type="ChEBI" id="CHEBI:60392"/>
        <dbReference type="ChEBI" id="CHEBI:61386"/>
        <dbReference type="ChEBI" id="CHEBI:61387"/>
        <dbReference type="EC" id="2.7.8.13"/>
    </reaction>
</comment>
<organism evidence="9 10">
    <name type="scientific">Candidatus Woesebacteria bacterium RIFCSPLOWO2_01_FULL_44_14</name>
    <dbReference type="NCBI Taxonomy" id="1802525"/>
    <lineage>
        <taxon>Bacteria</taxon>
        <taxon>Candidatus Woeseibacteriota</taxon>
    </lineage>
</organism>
<gene>
    <name evidence="7" type="primary">mraY</name>
    <name evidence="9" type="ORF">A2975_02500</name>
</gene>
<comment type="pathway">
    <text evidence="7">Cell wall biogenesis; peptidoglycan biosynthesis.</text>
</comment>
<keyword evidence="7 8" id="KW-0460">Magnesium</keyword>
<keyword evidence="7" id="KW-1003">Cell membrane</keyword>
<keyword evidence="7" id="KW-0131">Cell cycle</keyword>
<evidence type="ECO:0000256" key="5">
    <source>
        <dbReference type="ARBA" id="ARBA00022989"/>
    </source>
</evidence>
<keyword evidence="4 7" id="KW-0812">Transmembrane</keyword>
<dbReference type="PANTHER" id="PTHR22926:SF5">
    <property type="entry name" value="PHOSPHO-N-ACETYLMURAMOYL-PENTAPEPTIDE-TRANSFERASE HOMOLOG"/>
    <property type="match status" value="1"/>
</dbReference>
<dbReference type="Proteomes" id="UP000178429">
    <property type="component" value="Unassembled WGS sequence"/>
</dbReference>
<dbReference type="GO" id="GO:0008360">
    <property type="term" value="P:regulation of cell shape"/>
    <property type="evidence" value="ECO:0007669"/>
    <property type="project" value="UniProtKB-KW"/>
</dbReference>
<dbReference type="UniPathway" id="UPA00219"/>
<evidence type="ECO:0000256" key="4">
    <source>
        <dbReference type="ARBA" id="ARBA00022692"/>
    </source>
</evidence>
<dbReference type="PROSITE" id="PS01347">
    <property type="entry name" value="MRAY_1"/>
    <property type="match status" value="1"/>
</dbReference>
<dbReference type="STRING" id="1802525.A2975_02500"/>
<feature type="transmembrane region" description="Helical" evidence="7">
    <location>
        <begin position="207"/>
        <end position="225"/>
    </location>
</feature>
<dbReference type="InterPro" id="IPR000715">
    <property type="entry name" value="Glycosyl_transferase_4"/>
</dbReference>
<accession>A0A1F8C351</accession>